<sequence length="161" mass="17918">MNYAYLLIGGNMGNRLQNLGHAVELINDRLGAVKARSGVYETAAWGKTDQQAFLNQALLIETPLAAPDLMQAILETELDMGRERLEKNGPRTIDIDILFYNEEIWDEPNLVIPHPAMTSRRFVLEPLAEIAPGYGHPVLRQTVTQLLAACTDPLKVERLPG</sequence>
<dbReference type="Gene3D" id="3.30.70.560">
    <property type="entry name" value="7,8-Dihydro-6-hydroxymethylpterin-pyrophosphokinase HPPK"/>
    <property type="match status" value="1"/>
</dbReference>
<dbReference type="SUPFAM" id="SSF55083">
    <property type="entry name" value="6-hydroxymethyl-7,8-dihydropterin pyrophosphokinase, HPPK"/>
    <property type="match status" value="1"/>
</dbReference>
<evidence type="ECO:0000313" key="14">
    <source>
        <dbReference type="EMBL" id="WEK38118.1"/>
    </source>
</evidence>
<protein>
    <recommendedName>
        <fullName evidence="4">2-amino-4-hydroxy-6-hydroxymethyldihydropteridine pyrophosphokinase</fullName>
        <ecNumber evidence="3">2.7.6.3</ecNumber>
    </recommendedName>
    <alternativeName>
        <fullName evidence="11">6-hydroxymethyl-7,8-dihydropterin pyrophosphokinase</fullName>
    </alternativeName>
    <alternativeName>
        <fullName evidence="12">7,8-dihydro-6-hydroxymethylpterin-pyrophosphokinase</fullName>
    </alternativeName>
</protein>
<name>A0AAJ6BIB2_9BACT</name>
<dbReference type="PROSITE" id="PS00794">
    <property type="entry name" value="HPPK"/>
    <property type="match status" value="1"/>
</dbReference>
<keyword evidence="5 14" id="KW-0808">Transferase</keyword>
<dbReference type="PANTHER" id="PTHR43071">
    <property type="entry name" value="2-AMINO-4-HYDROXY-6-HYDROXYMETHYLDIHYDROPTERIDINE PYROPHOSPHOKINASE"/>
    <property type="match status" value="1"/>
</dbReference>
<evidence type="ECO:0000259" key="13">
    <source>
        <dbReference type="PROSITE" id="PS00794"/>
    </source>
</evidence>
<gene>
    <name evidence="14" type="primary">folK</name>
    <name evidence="14" type="ORF">P0Y53_11475</name>
</gene>
<keyword evidence="6" id="KW-0547">Nucleotide-binding</keyword>
<keyword evidence="8" id="KW-0067">ATP-binding</keyword>
<organism evidence="14 15">
    <name type="scientific">Candidatus Pseudobacter hemicellulosilyticus</name>
    <dbReference type="NCBI Taxonomy" id="3121375"/>
    <lineage>
        <taxon>Bacteria</taxon>
        <taxon>Pseudomonadati</taxon>
        <taxon>Bacteroidota</taxon>
        <taxon>Chitinophagia</taxon>
        <taxon>Chitinophagales</taxon>
        <taxon>Chitinophagaceae</taxon>
        <taxon>Pseudobacter</taxon>
    </lineage>
</organism>
<reference evidence="14" key="1">
    <citation type="submission" date="2023-03" db="EMBL/GenBank/DDBJ databases">
        <title>Andean soil-derived lignocellulolytic bacterial consortium as a source of novel taxa and putative plastic-active enzymes.</title>
        <authorList>
            <person name="Diaz-Garcia L."/>
            <person name="Chuvochina M."/>
            <person name="Feuerriegel G."/>
            <person name="Bunk B."/>
            <person name="Sproer C."/>
            <person name="Streit W.R."/>
            <person name="Rodriguez L.M."/>
            <person name="Overmann J."/>
            <person name="Jimenez D.J."/>
        </authorList>
    </citation>
    <scope>NUCLEOTIDE SEQUENCE</scope>
    <source>
        <strain evidence="14">MAG 7</strain>
    </source>
</reference>
<evidence type="ECO:0000256" key="2">
    <source>
        <dbReference type="ARBA" id="ARBA00005810"/>
    </source>
</evidence>
<evidence type="ECO:0000256" key="6">
    <source>
        <dbReference type="ARBA" id="ARBA00022741"/>
    </source>
</evidence>
<proteinExistence type="inferred from homology"/>
<keyword evidence="7" id="KW-0418">Kinase</keyword>
<evidence type="ECO:0000256" key="9">
    <source>
        <dbReference type="ARBA" id="ARBA00022909"/>
    </source>
</evidence>
<dbReference type="EMBL" id="CP119311">
    <property type="protein sequence ID" value="WEK38118.1"/>
    <property type="molecule type" value="Genomic_DNA"/>
</dbReference>
<comment type="function">
    <text evidence="10">Catalyzes the transfer of pyrophosphate from adenosine triphosphate (ATP) to 6-hydroxymethyl-7,8-dihydropterin, an enzymatic step in folate biosynthesis pathway.</text>
</comment>
<evidence type="ECO:0000256" key="12">
    <source>
        <dbReference type="ARBA" id="ARBA00033413"/>
    </source>
</evidence>
<evidence type="ECO:0000256" key="4">
    <source>
        <dbReference type="ARBA" id="ARBA00016218"/>
    </source>
</evidence>
<dbReference type="CDD" id="cd00483">
    <property type="entry name" value="HPPK"/>
    <property type="match status" value="1"/>
</dbReference>
<keyword evidence="9" id="KW-0289">Folate biosynthesis</keyword>
<evidence type="ECO:0000256" key="1">
    <source>
        <dbReference type="ARBA" id="ARBA00005051"/>
    </source>
</evidence>
<dbReference type="InterPro" id="IPR000550">
    <property type="entry name" value="Hppk"/>
</dbReference>
<dbReference type="GO" id="GO:0016301">
    <property type="term" value="F:kinase activity"/>
    <property type="evidence" value="ECO:0007669"/>
    <property type="project" value="UniProtKB-KW"/>
</dbReference>
<evidence type="ECO:0000256" key="8">
    <source>
        <dbReference type="ARBA" id="ARBA00022840"/>
    </source>
</evidence>
<evidence type="ECO:0000256" key="5">
    <source>
        <dbReference type="ARBA" id="ARBA00022679"/>
    </source>
</evidence>
<dbReference type="AlphaFoldDB" id="A0AAJ6BIB2"/>
<dbReference type="GO" id="GO:0005524">
    <property type="term" value="F:ATP binding"/>
    <property type="evidence" value="ECO:0007669"/>
    <property type="project" value="UniProtKB-KW"/>
</dbReference>
<evidence type="ECO:0000256" key="3">
    <source>
        <dbReference type="ARBA" id="ARBA00013253"/>
    </source>
</evidence>
<dbReference type="GO" id="GO:0046656">
    <property type="term" value="P:folic acid biosynthetic process"/>
    <property type="evidence" value="ECO:0007669"/>
    <property type="project" value="UniProtKB-KW"/>
</dbReference>
<comment type="pathway">
    <text evidence="1">Cofactor biosynthesis; tetrahydrofolate biosynthesis; 2-amino-4-hydroxy-6-hydroxymethyl-7,8-dihydropteridine diphosphate from 7,8-dihydroneopterin triphosphate: step 4/4.</text>
</comment>
<feature type="domain" description="7,8-dihydro-6-hydroxymethylpterin-pyrophosphokinase" evidence="13">
    <location>
        <begin position="87"/>
        <end position="98"/>
    </location>
</feature>
<dbReference type="Proteomes" id="UP001220610">
    <property type="component" value="Chromosome"/>
</dbReference>
<accession>A0AAJ6BIB2</accession>
<evidence type="ECO:0000313" key="15">
    <source>
        <dbReference type="Proteomes" id="UP001220610"/>
    </source>
</evidence>
<dbReference type="PANTHER" id="PTHR43071:SF1">
    <property type="entry name" value="2-AMINO-4-HYDROXY-6-HYDROXYMETHYLDIHYDROPTERIDINE PYROPHOSPHOKINASE"/>
    <property type="match status" value="1"/>
</dbReference>
<dbReference type="NCBIfam" id="TIGR01498">
    <property type="entry name" value="folK"/>
    <property type="match status" value="1"/>
</dbReference>
<evidence type="ECO:0000256" key="7">
    <source>
        <dbReference type="ARBA" id="ARBA00022777"/>
    </source>
</evidence>
<evidence type="ECO:0000256" key="11">
    <source>
        <dbReference type="ARBA" id="ARBA00029766"/>
    </source>
</evidence>
<evidence type="ECO:0000256" key="10">
    <source>
        <dbReference type="ARBA" id="ARBA00029409"/>
    </source>
</evidence>
<dbReference type="GO" id="GO:0003848">
    <property type="term" value="F:2-amino-4-hydroxy-6-hydroxymethyldihydropteridine diphosphokinase activity"/>
    <property type="evidence" value="ECO:0007669"/>
    <property type="project" value="UniProtKB-EC"/>
</dbReference>
<dbReference type="Pfam" id="PF01288">
    <property type="entry name" value="HPPK"/>
    <property type="match status" value="1"/>
</dbReference>
<comment type="similarity">
    <text evidence="2">Belongs to the HPPK family.</text>
</comment>
<dbReference type="InterPro" id="IPR035907">
    <property type="entry name" value="Hppk_sf"/>
</dbReference>
<dbReference type="EC" id="2.7.6.3" evidence="3"/>